<keyword evidence="1" id="KW-0472">Membrane</keyword>
<dbReference type="Proteomes" id="UP000229931">
    <property type="component" value="Unassembled WGS sequence"/>
</dbReference>
<gene>
    <name evidence="2" type="ORF">COZ84_01400</name>
</gene>
<proteinExistence type="predicted"/>
<keyword evidence="1" id="KW-1133">Transmembrane helix</keyword>
<accession>A0A2M7IM17</accession>
<evidence type="ECO:0000256" key="1">
    <source>
        <dbReference type="SAM" id="Phobius"/>
    </source>
</evidence>
<name>A0A2M7IM17_9BACT</name>
<dbReference type="AlphaFoldDB" id="A0A2M7IM17"/>
<protein>
    <recommendedName>
        <fullName evidence="4">Metal-dependent hydrolase</fullName>
    </recommendedName>
</protein>
<feature type="transmembrane region" description="Helical" evidence="1">
    <location>
        <begin position="28"/>
        <end position="49"/>
    </location>
</feature>
<feature type="transmembrane region" description="Helical" evidence="1">
    <location>
        <begin position="61"/>
        <end position="79"/>
    </location>
</feature>
<feature type="transmembrane region" description="Helical" evidence="1">
    <location>
        <begin position="85"/>
        <end position="110"/>
    </location>
</feature>
<organism evidence="2 3">
    <name type="scientific">Candidatus Kuenenbacteria bacterium CG_4_8_14_3_um_filter_39_15</name>
    <dbReference type="NCBI Taxonomy" id="1974615"/>
    <lineage>
        <taxon>Bacteria</taxon>
        <taxon>Candidatus Kueneniibacteriota</taxon>
    </lineage>
</organism>
<keyword evidence="1" id="KW-0812">Transmembrane</keyword>
<reference evidence="3" key="1">
    <citation type="submission" date="2017-09" db="EMBL/GenBank/DDBJ databases">
        <title>Depth-based differentiation of microbial function through sediment-hosted aquifers and enrichment of novel symbionts in the deep terrestrial subsurface.</title>
        <authorList>
            <person name="Probst A.J."/>
            <person name="Ladd B."/>
            <person name="Jarett J.K."/>
            <person name="Geller-Mcgrath D.E."/>
            <person name="Sieber C.M.K."/>
            <person name="Emerson J.B."/>
            <person name="Anantharaman K."/>
            <person name="Thomas B.C."/>
            <person name="Malmstrom R."/>
            <person name="Stieglmeier M."/>
            <person name="Klingl A."/>
            <person name="Woyke T."/>
            <person name="Ryan C.M."/>
            <person name="Banfield J.F."/>
        </authorList>
    </citation>
    <scope>NUCLEOTIDE SEQUENCE [LARGE SCALE GENOMIC DNA]</scope>
</reference>
<evidence type="ECO:0000313" key="3">
    <source>
        <dbReference type="Proteomes" id="UP000229931"/>
    </source>
</evidence>
<dbReference type="EMBL" id="PFHP01000026">
    <property type="protein sequence ID" value="PIW95830.1"/>
    <property type="molecule type" value="Genomic_DNA"/>
</dbReference>
<comment type="caution">
    <text evidence="2">The sequence shown here is derived from an EMBL/GenBank/DDBJ whole genome shotgun (WGS) entry which is preliminary data.</text>
</comment>
<evidence type="ECO:0008006" key="4">
    <source>
        <dbReference type="Google" id="ProtNLM"/>
    </source>
</evidence>
<sequence length="175" mass="19730">MFIHLLAGSLVFFIFGKAFDLEITRTFLVAGAFWGIVPDPISYVLSWAVKFNKWAHTHRDNFSHSVFMPIIVLVLAIILDSKTAIAASIAMLTHPFLDLSGIGWGVKLFYPLSKKTYKMFYNGRILTVWNQEEVDAEAGKFGDDDWVKNIYFKPNIVGASEWLSLAGFLLLVAVH</sequence>
<dbReference type="InterPro" id="IPR007404">
    <property type="entry name" value="YdjM-like"/>
</dbReference>
<dbReference type="Pfam" id="PF04307">
    <property type="entry name" value="YdjM"/>
    <property type="match status" value="1"/>
</dbReference>
<evidence type="ECO:0000313" key="2">
    <source>
        <dbReference type="EMBL" id="PIW95830.1"/>
    </source>
</evidence>